<accession>A0A1H9MQ19</accession>
<feature type="signal peptide" evidence="9">
    <location>
        <begin position="1"/>
        <end position="26"/>
    </location>
</feature>
<keyword evidence="7 9" id="KW-0564">Palmitate</keyword>
<dbReference type="OrthoDB" id="9770517at2"/>
<reference evidence="11 12" key="1">
    <citation type="submission" date="2016-10" db="EMBL/GenBank/DDBJ databases">
        <authorList>
            <person name="de Groot N.N."/>
        </authorList>
    </citation>
    <scope>NUCLEOTIDE SEQUENCE [LARGE SCALE GENOMIC DNA]</scope>
    <source>
        <strain evidence="11 12">ATCC 35958</strain>
    </source>
</reference>
<evidence type="ECO:0000256" key="8">
    <source>
        <dbReference type="ARBA" id="ARBA00023288"/>
    </source>
</evidence>
<evidence type="ECO:0000256" key="5">
    <source>
        <dbReference type="ARBA" id="ARBA00022729"/>
    </source>
</evidence>
<evidence type="ECO:0000313" key="11">
    <source>
        <dbReference type="EMBL" id="SER25786.1"/>
    </source>
</evidence>
<dbReference type="SUPFAM" id="SSF56954">
    <property type="entry name" value="Outer membrane efflux proteins (OEP)"/>
    <property type="match status" value="1"/>
</dbReference>
<dbReference type="STRING" id="180197.SAMN02982919_02018"/>
<keyword evidence="4 9" id="KW-0812">Transmembrane</keyword>
<organism evidence="11 12">
    <name type="scientific">Giesbergeria anulus</name>
    <dbReference type="NCBI Taxonomy" id="180197"/>
    <lineage>
        <taxon>Bacteria</taxon>
        <taxon>Pseudomonadati</taxon>
        <taxon>Pseudomonadota</taxon>
        <taxon>Betaproteobacteria</taxon>
        <taxon>Burkholderiales</taxon>
        <taxon>Comamonadaceae</taxon>
        <taxon>Giesbergeria</taxon>
    </lineage>
</organism>
<dbReference type="NCBIfam" id="TIGR01845">
    <property type="entry name" value="outer_NodT"/>
    <property type="match status" value="1"/>
</dbReference>
<evidence type="ECO:0000256" key="3">
    <source>
        <dbReference type="ARBA" id="ARBA00022452"/>
    </source>
</evidence>
<dbReference type="InterPro" id="IPR010131">
    <property type="entry name" value="MdtP/NodT-like"/>
</dbReference>
<feature type="chain" id="PRO_5011328467" evidence="9">
    <location>
        <begin position="27"/>
        <end position="480"/>
    </location>
</feature>
<evidence type="ECO:0000256" key="1">
    <source>
        <dbReference type="ARBA" id="ARBA00004370"/>
    </source>
</evidence>
<dbReference type="Pfam" id="PF02321">
    <property type="entry name" value="OEP"/>
    <property type="match status" value="2"/>
</dbReference>
<evidence type="ECO:0000256" key="7">
    <source>
        <dbReference type="ARBA" id="ARBA00023139"/>
    </source>
</evidence>
<comment type="similarity">
    <text evidence="2 9">Belongs to the outer membrane factor (OMF) (TC 1.B.17) family.</text>
</comment>
<evidence type="ECO:0000313" key="12">
    <source>
        <dbReference type="Proteomes" id="UP000199766"/>
    </source>
</evidence>
<evidence type="ECO:0000256" key="2">
    <source>
        <dbReference type="ARBA" id="ARBA00007613"/>
    </source>
</evidence>
<keyword evidence="3 9" id="KW-1134">Transmembrane beta strand</keyword>
<keyword evidence="12" id="KW-1185">Reference proteome</keyword>
<dbReference type="GO" id="GO:0015562">
    <property type="term" value="F:efflux transmembrane transporter activity"/>
    <property type="evidence" value="ECO:0007669"/>
    <property type="project" value="InterPro"/>
</dbReference>
<dbReference type="EMBL" id="FOGD01000006">
    <property type="protein sequence ID" value="SER25786.1"/>
    <property type="molecule type" value="Genomic_DNA"/>
</dbReference>
<keyword evidence="6 9" id="KW-0472">Membrane</keyword>
<dbReference type="PANTHER" id="PTHR30203:SF20">
    <property type="entry name" value="MULTIDRUG RESISTANCE OUTER MEMBRANE PROTEIN MDTP-RELATED"/>
    <property type="match status" value="1"/>
</dbReference>
<dbReference type="AlphaFoldDB" id="A0A1H9MQ19"/>
<dbReference type="Proteomes" id="UP000199766">
    <property type="component" value="Unassembled WGS sequence"/>
</dbReference>
<dbReference type="Gene3D" id="2.20.200.10">
    <property type="entry name" value="Outer membrane efflux proteins (OEP)"/>
    <property type="match status" value="1"/>
</dbReference>
<gene>
    <name evidence="11" type="ORF">SAMN02982919_02018</name>
</gene>
<feature type="coiled-coil region" evidence="10">
    <location>
        <begin position="224"/>
        <end position="251"/>
    </location>
</feature>
<dbReference type="Gene3D" id="1.20.1600.10">
    <property type="entry name" value="Outer membrane efflux proteins (OEP)"/>
    <property type="match status" value="1"/>
</dbReference>
<comment type="subcellular location">
    <subcellularLocation>
        <location evidence="9">Cell membrane</location>
        <topology evidence="9">Lipid-anchor</topology>
    </subcellularLocation>
    <subcellularLocation>
        <location evidence="1">Membrane</location>
    </subcellularLocation>
</comment>
<sequence length="480" mass="50630">MPISIFSSRTGRMAWVLAALVTAGCAAPGPEHPPLVTTTAAMLGLGAADTTVVPTQWWQGLGDAQLNQLMAQALQGHPSLAAARARLARAQALADVSRSTDGPHASLGADATRQHYSAHGLVPAPIAGNTWNSANLQATVGWSPDFFDRNATELAAALGQARAAQADAAAATQVLAAQVGRSYIALARWLAQQAVAEQTLVQRQALWDLTRQRVAAGLDSQVDATQAQAALTEAQSQQEVLQEQITLARRQIAVLCAQAPDAQSALTPRLEHLTLEPVPDTLGADLLGRRADVVAARWRVEAATQGVALARTDFYPDIHLGAFIGLNALGLNHLLSTGARQMGVTPALRLPLFDGERLRAQLGSRQAELDAAIAQYNGAVLESVKQAGDAIASAQSLARQHSLQAQASAQAQTSYRLAAQRHQAGLSNTLALLHSESQVLAQRRLAVDVRARQLDTQIVLMQALGGGWHDDTAPLTTATR</sequence>
<dbReference type="InterPro" id="IPR003423">
    <property type="entry name" value="OMP_efflux"/>
</dbReference>
<keyword evidence="5 9" id="KW-0732">Signal</keyword>
<dbReference type="PANTHER" id="PTHR30203">
    <property type="entry name" value="OUTER MEMBRANE CATION EFFLUX PROTEIN"/>
    <property type="match status" value="1"/>
</dbReference>
<evidence type="ECO:0000256" key="10">
    <source>
        <dbReference type="SAM" id="Coils"/>
    </source>
</evidence>
<evidence type="ECO:0000256" key="6">
    <source>
        <dbReference type="ARBA" id="ARBA00023136"/>
    </source>
</evidence>
<protein>
    <submittedName>
        <fullName evidence="11">Efflux transporter, outer membrane factor (OMF) lipoprotein, NodT family</fullName>
    </submittedName>
</protein>
<keyword evidence="8 9" id="KW-0449">Lipoprotein</keyword>
<name>A0A1H9MQ19_9BURK</name>
<keyword evidence="10" id="KW-0175">Coiled coil</keyword>
<evidence type="ECO:0000256" key="9">
    <source>
        <dbReference type="RuleBase" id="RU362097"/>
    </source>
</evidence>
<dbReference type="GO" id="GO:0005886">
    <property type="term" value="C:plasma membrane"/>
    <property type="evidence" value="ECO:0007669"/>
    <property type="project" value="UniProtKB-SubCell"/>
</dbReference>
<dbReference type="RefSeq" id="WP_091456852.1">
    <property type="nucleotide sequence ID" value="NZ_FOGD01000006.1"/>
</dbReference>
<proteinExistence type="inferred from homology"/>
<evidence type="ECO:0000256" key="4">
    <source>
        <dbReference type="ARBA" id="ARBA00022692"/>
    </source>
</evidence>